<dbReference type="KEGG" id="pbl:PAAG_11902"/>
<reference evidence="1 2" key="1">
    <citation type="journal article" date="2011" name="PLoS Genet.">
        <title>Comparative genomic analysis of human fungal pathogens causing paracoccidioidomycosis.</title>
        <authorList>
            <person name="Desjardins C.A."/>
            <person name="Champion M.D."/>
            <person name="Holder J.W."/>
            <person name="Muszewska A."/>
            <person name="Goldberg J."/>
            <person name="Bailao A.M."/>
            <person name="Brigido M.M."/>
            <person name="Ferreira M.E."/>
            <person name="Garcia A.M."/>
            <person name="Grynberg M."/>
            <person name="Gujja S."/>
            <person name="Heiman D.I."/>
            <person name="Henn M.R."/>
            <person name="Kodira C.D."/>
            <person name="Leon-Narvaez H."/>
            <person name="Longo L.V."/>
            <person name="Ma L.J."/>
            <person name="Malavazi I."/>
            <person name="Matsuo A.L."/>
            <person name="Morais F.V."/>
            <person name="Pereira M."/>
            <person name="Rodriguez-Brito S."/>
            <person name="Sakthikumar S."/>
            <person name="Salem-Izacc S.M."/>
            <person name="Sykes S.M."/>
            <person name="Teixeira M.M."/>
            <person name="Vallejo M.C."/>
            <person name="Walter M.E."/>
            <person name="Yandava C."/>
            <person name="Young S."/>
            <person name="Zeng Q."/>
            <person name="Zucker J."/>
            <person name="Felipe M.S."/>
            <person name="Goldman G.H."/>
            <person name="Haas B.J."/>
            <person name="McEwen J.G."/>
            <person name="Nino-Vega G."/>
            <person name="Puccia R."/>
            <person name="San-Blas G."/>
            <person name="Soares C.M."/>
            <person name="Birren B.W."/>
            <person name="Cuomo C.A."/>
        </authorList>
    </citation>
    <scope>NUCLEOTIDE SEQUENCE [LARGE SCALE GENOMIC DNA]</scope>
    <source>
        <strain evidence="2">ATCC MYA-826 / Pb01</strain>
    </source>
</reference>
<dbReference type="OMA" id="VATMYAY"/>
<dbReference type="RefSeq" id="XP_015702957.1">
    <property type="nucleotide sequence ID" value="XM_015847469.1"/>
</dbReference>
<dbReference type="OrthoDB" id="10280339at2759"/>
<gene>
    <name evidence="1" type="ORF">PAAG_11902</name>
</gene>
<dbReference type="EMBL" id="KN294002">
    <property type="protein sequence ID" value="KGQ01435.1"/>
    <property type="molecule type" value="Genomic_DNA"/>
</dbReference>
<keyword evidence="2" id="KW-1185">Reference proteome</keyword>
<sequence>MSIQATSVATMYAYRPGDRSGKGKMRCDDIATTLSGVVSQVDFLLKSTSPSGNAVQGKG</sequence>
<dbReference type="AlphaFoldDB" id="A0A0A2V5K9"/>
<protein>
    <submittedName>
        <fullName evidence="1">Uncharacterized protein</fullName>
    </submittedName>
</protein>
<organism evidence="1 2">
    <name type="scientific">Paracoccidioides lutzii (strain ATCC MYA-826 / Pb01)</name>
    <name type="common">Paracoccidioides brasiliensis</name>
    <dbReference type="NCBI Taxonomy" id="502779"/>
    <lineage>
        <taxon>Eukaryota</taxon>
        <taxon>Fungi</taxon>
        <taxon>Dikarya</taxon>
        <taxon>Ascomycota</taxon>
        <taxon>Pezizomycotina</taxon>
        <taxon>Eurotiomycetes</taxon>
        <taxon>Eurotiomycetidae</taxon>
        <taxon>Onygenales</taxon>
        <taxon>Ajellomycetaceae</taxon>
        <taxon>Paracoccidioides</taxon>
    </lineage>
</organism>
<accession>A0A0A2V5K9</accession>
<evidence type="ECO:0000313" key="2">
    <source>
        <dbReference type="Proteomes" id="UP000002059"/>
    </source>
</evidence>
<proteinExistence type="predicted"/>
<dbReference type="GeneID" id="26970743"/>
<dbReference type="Proteomes" id="UP000002059">
    <property type="component" value="Partially assembled WGS sequence"/>
</dbReference>
<evidence type="ECO:0000313" key="1">
    <source>
        <dbReference type="EMBL" id="KGQ01435.1"/>
    </source>
</evidence>
<dbReference type="VEuPathDB" id="FungiDB:PAAG_11902"/>
<name>A0A0A2V5K9_PARBA</name>
<dbReference type="HOGENOM" id="CLU_2961418_0_0_1"/>